<dbReference type="AlphaFoldDB" id="A0A2K2HA93"/>
<proteinExistence type="predicted"/>
<dbReference type="EMBL" id="PPFX01000016">
    <property type="protein sequence ID" value="PNU20238.1"/>
    <property type="molecule type" value="Genomic_DNA"/>
</dbReference>
<accession>A0A2K2HA93</accession>
<comment type="caution">
    <text evidence="1">The sequence shown here is derived from an EMBL/GenBank/DDBJ whole genome shotgun (WGS) entry which is preliminary data.</text>
</comment>
<gene>
    <name evidence="1" type="ORF">C2E25_08620</name>
</gene>
<name>A0A2K2HA93_9BACT</name>
<dbReference type="Proteomes" id="UP000236340">
    <property type="component" value="Unassembled WGS sequence"/>
</dbReference>
<dbReference type="OrthoDB" id="9845873at2"/>
<reference evidence="1 2" key="1">
    <citation type="journal article" date="2018" name="Genome Announc.">
        <title>Genome Sequence of Geothermobacter sp. HR-1 Iron Reducer from the Loihi Seamount.</title>
        <authorList>
            <person name="Smith H."/>
            <person name="Abuyen K."/>
            <person name="Tremblay J."/>
            <person name="Savalia P."/>
            <person name="Perez-Rodriguez I."/>
            <person name="Emerson D."/>
            <person name="Tully B."/>
            <person name="Amend J."/>
        </authorList>
    </citation>
    <scope>NUCLEOTIDE SEQUENCE [LARGE SCALE GENOMIC DNA]</scope>
    <source>
        <strain evidence="1 2">HR-1</strain>
    </source>
</reference>
<protein>
    <submittedName>
        <fullName evidence="1">Uncharacterized protein</fullName>
    </submittedName>
</protein>
<organism evidence="1 2">
    <name type="scientific">Geothermobacter hydrogeniphilus</name>
    <dbReference type="NCBI Taxonomy" id="1969733"/>
    <lineage>
        <taxon>Bacteria</taxon>
        <taxon>Pseudomonadati</taxon>
        <taxon>Thermodesulfobacteriota</taxon>
        <taxon>Desulfuromonadia</taxon>
        <taxon>Desulfuromonadales</taxon>
        <taxon>Geothermobacteraceae</taxon>
        <taxon>Geothermobacter</taxon>
    </lineage>
</organism>
<evidence type="ECO:0000313" key="1">
    <source>
        <dbReference type="EMBL" id="PNU20238.1"/>
    </source>
</evidence>
<sequence length="114" mass="12331">MRYLVLILSLILPAGLPGHALGLDLFCFNTVYPSSRQAPSEQTKPVPDLRQLLLSSPRTSRTPTRPAAVTTNFALQLDDRTHFGITSYSPGGSDHQEEAGQDPIFGIGLNGLLD</sequence>
<dbReference type="RefSeq" id="WP_103115352.1">
    <property type="nucleotide sequence ID" value="NZ_PPFX01000016.1"/>
</dbReference>
<evidence type="ECO:0000313" key="2">
    <source>
        <dbReference type="Proteomes" id="UP000236340"/>
    </source>
</evidence>